<reference evidence="2 3" key="1">
    <citation type="journal article" name="Front. Microbiol.">
        <title>Sugar Metabolism of the First Thermophilic Planctomycete Thermogutta terrifontis: Comparative Genomic and Transcriptomic Approaches.</title>
        <authorList>
            <person name="Elcheninov A.G."/>
            <person name="Menzel P."/>
            <person name="Gudbergsdottir S.R."/>
            <person name="Slesarev A.I."/>
            <person name="Kadnikov V.V."/>
            <person name="Krogh A."/>
            <person name="Bonch-Osmolovskaya E.A."/>
            <person name="Peng X."/>
            <person name="Kublanov I.V."/>
        </authorList>
    </citation>
    <scope>NUCLEOTIDE SEQUENCE [LARGE SCALE GENOMIC DNA]</scope>
    <source>
        <strain evidence="2 3">R1</strain>
    </source>
</reference>
<organism evidence="2 3">
    <name type="scientific">Thermogutta terrifontis</name>
    <dbReference type="NCBI Taxonomy" id="1331910"/>
    <lineage>
        <taxon>Bacteria</taxon>
        <taxon>Pseudomonadati</taxon>
        <taxon>Planctomycetota</taxon>
        <taxon>Planctomycetia</taxon>
        <taxon>Pirellulales</taxon>
        <taxon>Thermoguttaceae</taxon>
        <taxon>Thermogutta</taxon>
    </lineage>
</organism>
<name>A0A286RLC7_9BACT</name>
<feature type="transmembrane region" description="Helical" evidence="1">
    <location>
        <begin position="20"/>
        <end position="37"/>
    </location>
</feature>
<evidence type="ECO:0000313" key="3">
    <source>
        <dbReference type="Proteomes" id="UP000215086"/>
    </source>
</evidence>
<keyword evidence="1" id="KW-0472">Membrane</keyword>
<keyword evidence="3" id="KW-1185">Reference proteome</keyword>
<sequence>MGTLRNSRGWLSVRRHDTVSSHWSLCSVIFLIAVLMARR</sequence>
<dbReference type="AlphaFoldDB" id="A0A286RLC7"/>
<evidence type="ECO:0000313" key="2">
    <source>
        <dbReference type="EMBL" id="ASV76769.1"/>
    </source>
</evidence>
<gene>
    <name evidence="2" type="ORF">THTE_4168</name>
</gene>
<evidence type="ECO:0000256" key="1">
    <source>
        <dbReference type="SAM" id="Phobius"/>
    </source>
</evidence>
<proteinExistence type="predicted"/>
<protein>
    <submittedName>
        <fullName evidence="2">Uncharacterized protein</fullName>
    </submittedName>
</protein>
<accession>A0A286RLC7</accession>
<keyword evidence="1" id="KW-0812">Transmembrane</keyword>
<keyword evidence="1" id="KW-1133">Transmembrane helix</keyword>
<dbReference type="Proteomes" id="UP000215086">
    <property type="component" value="Chromosome"/>
</dbReference>
<dbReference type="EMBL" id="CP018477">
    <property type="protein sequence ID" value="ASV76769.1"/>
    <property type="molecule type" value="Genomic_DNA"/>
</dbReference>
<dbReference type="KEGG" id="ttf:THTE_4168"/>